<dbReference type="Proteomes" id="UP000218334">
    <property type="component" value="Unassembled WGS sequence"/>
</dbReference>
<keyword evidence="3" id="KW-1185">Reference proteome</keyword>
<proteinExistence type="predicted"/>
<feature type="compositionally biased region" description="Basic and acidic residues" evidence="1">
    <location>
        <begin position="78"/>
        <end position="90"/>
    </location>
</feature>
<evidence type="ECO:0000313" key="2">
    <source>
        <dbReference type="EMBL" id="PBK71603.1"/>
    </source>
</evidence>
<organism evidence="2 3">
    <name type="scientific">Armillaria solidipes</name>
    <dbReference type="NCBI Taxonomy" id="1076256"/>
    <lineage>
        <taxon>Eukaryota</taxon>
        <taxon>Fungi</taxon>
        <taxon>Dikarya</taxon>
        <taxon>Basidiomycota</taxon>
        <taxon>Agaricomycotina</taxon>
        <taxon>Agaricomycetes</taxon>
        <taxon>Agaricomycetidae</taxon>
        <taxon>Agaricales</taxon>
        <taxon>Marasmiineae</taxon>
        <taxon>Physalacriaceae</taxon>
        <taxon>Armillaria</taxon>
    </lineage>
</organism>
<gene>
    <name evidence="2" type="ORF">ARMSODRAFT_1016616</name>
</gene>
<name>A0A2H3C649_9AGAR</name>
<sequence length="98" mass="11195">MVHRFLNAAKSHWRIFSTLKPSAREMDLNSRTELQSVINALTRMAPEEMHKKMRDMVGLTDDDMKALAPLPDENDPGIFEHEPRPDDGVRTHIQVGDS</sequence>
<evidence type="ECO:0000313" key="3">
    <source>
        <dbReference type="Proteomes" id="UP000218334"/>
    </source>
</evidence>
<evidence type="ECO:0000256" key="1">
    <source>
        <dbReference type="SAM" id="MobiDB-lite"/>
    </source>
</evidence>
<accession>A0A2H3C649</accession>
<feature type="region of interest" description="Disordered" evidence="1">
    <location>
        <begin position="68"/>
        <end position="98"/>
    </location>
</feature>
<reference evidence="3" key="1">
    <citation type="journal article" date="2017" name="Nat. Ecol. Evol.">
        <title>Genome expansion and lineage-specific genetic innovations in the forest pathogenic fungi Armillaria.</title>
        <authorList>
            <person name="Sipos G."/>
            <person name="Prasanna A.N."/>
            <person name="Walter M.C."/>
            <person name="O'Connor E."/>
            <person name="Balint B."/>
            <person name="Krizsan K."/>
            <person name="Kiss B."/>
            <person name="Hess J."/>
            <person name="Varga T."/>
            <person name="Slot J."/>
            <person name="Riley R."/>
            <person name="Boka B."/>
            <person name="Rigling D."/>
            <person name="Barry K."/>
            <person name="Lee J."/>
            <person name="Mihaltcheva S."/>
            <person name="LaButti K."/>
            <person name="Lipzen A."/>
            <person name="Waldron R."/>
            <person name="Moloney N.M."/>
            <person name="Sperisen C."/>
            <person name="Kredics L."/>
            <person name="Vagvoelgyi C."/>
            <person name="Patrignani A."/>
            <person name="Fitzpatrick D."/>
            <person name="Nagy I."/>
            <person name="Doyle S."/>
            <person name="Anderson J.B."/>
            <person name="Grigoriev I.V."/>
            <person name="Gueldener U."/>
            <person name="Muensterkoetter M."/>
            <person name="Nagy L.G."/>
        </authorList>
    </citation>
    <scope>NUCLEOTIDE SEQUENCE [LARGE SCALE GENOMIC DNA]</scope>
    <source>
        <strain evidence="3">28-4</strain>
    </source>
</reference>
<dbReference type="EMBL" id="KZ293423">
    <property type="protein sequence ID" value="PBK71603.1"/>
    <property type="molecule type" value="Genomic_DNA"/>
</dbReference>
<protein>
    <submittedName>
        <fullName evidence="2">Uncharacterized protein</fullName>
    </submittedName>
</protein>
<dbReference type="STRING" id="1076256.A0A2H3C649"/>
<dbReference type="AlphaFoldDB" id="A0A2H3C649"/>